<dbReference type="Pfam" id="PF12796">
    <property type="entry name" value="Ank_2"/>
    <property type="match status" value="1"/>
</dbReference>
<organism evidence="2 3">
    <name type="scientific">Tritrichomonas foetus</name>
    <dbReference type="NCBI Taxonomy" id="1144522"/>
    <lineage>
        <taxon>Eukaryota</taxon>
        <taxon>Metamonada</taxon>
        <taxon>Parabasalia</taxon>
        <taxon>Tritrichomonadida</taxon>
        <taxon>Tritrichomonadidae</taxon>
        <taxon>Tritrichomonas</taxon>
    </lineage>
</organism>
<dbReference type="Gene3D" id="1.25.40.20">
    <property type="entry name" value="Ankyrin repeat-containing domain"/>
    <property type="match status" value="3"/>
</dbReference>
<dbReference type="InterPro" id="IPR036770">
    <property type="entry name" value="Ankyrin_rpt-contain_sf"/>
</dbReference>
<evidence type="ECO:0000313" key="2">
    <source>
        <dbReference type="EMBL" id="OHT16502.1"/>
    </source>
</evidence>
<dbReference type="PANTHER" id="PTHR24159:SF5">
    <property type="entry name" value="ANK_REP_REGION DOMAIN-CONTAINING PROTEIN"/>
    <property type="match status" value="1"/>
</dbReference>
<keyword evidence="1" id="KW-0040">ANK repeat</keyword>
<protein>
    <submittedName>
        <fullName evidence="2">Uncharacterized protein</fullName>
    </submittedName>
</protein>
<dbReference type="Proteomes" id="UP000179807">
    <property type="component" value="Unassembled WGS sequence"/>
</dbReference>
<feature type="repeat" description="ANK" evidence="1">
    <location>
        <begin position="454"/>
        <end position="477"/>
    </location>
</feature>
<reference evidence="2" key="1">
    <citation type="submission" date="2016-10" db="EMBL/GenBank/DDBJ databases">
        <authorList>
            <person name="Benchimol M."/>
            <person name="Almeida L.G."/>
            <person name="Vasconcelos A.T."/>
            <person name="Perreira-Neves A."/>
            <person name="Rosa I.A."/>
            <person name="Tasca T."/>
            <person name="Bogo M.R."/>
            <person name="de Souza W."/>
        </authorList>
    </citation>
    <scope>NUCLEOTIDE SEQUENCE [LARGE SCALE GENOMIC DNA]</scope>
    <source>
        <strain evidence="2">K</strain>
    </source>
</reference>
<dbReference type="AlphaFoldDB" id="A0A1J4L3H4"/>
<evidence type="ECO:0000313" key="3">
    <source>
        <dbReference type="Proteomes" id="UP000179807"/>
    </source>
</evidence>
<dbReference type="PROSITE" id="PS50297">
    <property type="entry name" value="ANK_REP_REGION"/>
    <property type="match status" value="2"/>
</dbReference>
<comment type="caution">
    <text evidence="2">The sequence shown here is derived from an EMBL/GenBank/DDBJ whole genome shotgun (WGS) entry which is preliminary data.</text>
</comment>
<dbReference type="InterPro" id="IPR002110">
    <property type="entry name" value="Ankyrin_rpt"/>
</dbReference>
<sequence length="491" mass="57179">MIDEKSILEHADPQALIYIELQDILLKINAENFESSFDCLSKLSFIRSVSNLNGLVHNFIVATHYNSQTIPLLSKLVAALINLWKSDPEFSSIDFPAKFSSIFIEQLLHRFSFRKSFLSNITFLYYLFVNEVFTLDFIIDQLDPIFYAPFKQTRSCESESSATPLYLTCFLCFFGYHIEKERNETFQKYLNSLSKSLAYQCYSPEYMEFYFFKEFESLRENDWNLWHCKLGVNSEIRHTSIFDAIRKDDVNALQKYSCAPDFDYNTRVPPTVFEPSVFLIDSSEPTYPTILQLAAFHGSINCFKFLKLNGSDPTLKDRKNRPLFHYIVANGNVELTRIVEQDGQKTTEDLIQLAIEFHHFDLYQWLYEHHFQQYLSENEPQEARLQKQLPLFRSAASVDNLKVILHLLSSSMYVNSADNFGWTALHYAAENGHFEVVQLLLKQPDIDVNAQDQKGWTPLHRATMNGHFDVVRILLSNKNVNVNRKNYSGVF</sequence>
<dbReference type="OrthoDB" id="20872at2759"/>
<proteinExistence type="predicted"/>
<accession>A0A1J4L3H4</accession>
<keyword evidence="3" id="KW-1185">Reference proteome</keyword>
<gene>
    <name evidence="2" type="ORF">TRFO_41787</name>
</gene>
<dbReference type="PROSITE" id="PS50088">
    <property type="entry name" value="ANK_REPEAT"/>
    <property type="match status" value="2"/>
</dbReference>
<feature type="repeat" description="ANK" evidence="1">
    <location>
        <begin position="420"/>
        <end position="442"/>
    </location>
</feature>
<dbReference type="VEuPathDB" id="TrichDB:TRFO_41787"/>
<dbReference type="GeneID" id="94848681"/>
<name>A0A1J4L3H4_9EUKA</name>
<dbReference type="InterPro" id="IPR016024">
    <property type="entry name" value="ARM-type_fold"/>
</dbReference>
<dbReference type="EMBL" id="MLAK01000106">
    <property type="protein sequence ID" value="OHT16502.1"/>
    <property type="molecule type" value="Genomic_DNA"/>
</dbReference>
<dbReference type="RefSeq" id="XP_068369638.1">
    <property type="nucleotide sequence ID" value="XM_068513977.1"/>
</dbReference>
<dbReference type="SUPFAM" id="SSF48403">
    <property type="entry name" value="Ankyrin repeat"/>
    <property type="match status" value="1"/>
</dbReference>
<dbReference type="SUPFAM" id="SSF48371">
    <property type="entry name" value="ARM repeat"/>
    <property type="match status" value="1"/>
</dbReference>
<dbReference type="PANTHER" id="PTHR24159">
    <property type="match status" value="1"/>
</dbReference>
<evidence type="ECO:0000256" key="1">
    <source>
        <dbReference type="PROSITE-ProRule" id="PRU00023"/>
    </source>
</evidence>
<dbReference type="SMART" id="SM00248">
    <property type="entry name" value="ANK"/>
    <property type="match status" value="5"/>
</dbReference>